<evidence type="ECO:0000259" key="5">
    <source>
        <dbReference type="SMART" id="SM00116"/>
    </source>
</evidence>
<dbReference type="EMBL" id="CP097511">
    <property type="protein sequence ID" value="URE48384.1"/>
    <property type="molecule type" value="Genomic_DNA"/>
</dbReference>
<feature type="domain" description="CBS" evidence="5">
    <location>
        <begin position="154"/>
        <end position="198"/>
    </location>
</feature>
<dbReference type="CDD" id="cd06409">
    <property type="entry name" value="PB1_MUG70"/>
    <property type="match status" value="1"/>
</dbReference>
<dbReference type="SUPFAM" id="SSF54277">
    <property type="entry name" value="CAD &amp; PB1 domains"/>
    <property type="match status" value="1"/>
</dbReference>
<dbReference type="AlphaFoldDB" id="A0A9E7IHG8"/>
<evidence type="ECO:0000313" key="7">
    <source>
        <dbReference type="EMBL" id="URE48384.1"/>
    </source>
</evidence>
<dbReference type="OrthoDB" id="418595at2759"/>
<dbReference type="CDD" id="cd17782">
    <property type="entry name" value="CBS_pair_MUG70_2"/>
    <property type="match status" value="1"/>
</dbReference>
<accession>A0A9E7IHG8</accession>
<evidence type="ECO:0000256" key="1">
    <source>
        <dbReference type="ARBA" id="ARBA00022737"/>
    </source>
</evidence>
<dbReference type="Pfam" id="PF00564">
    <property type="entry name" value="PB1"/>
    <property type="match status" value="1"/>
</dbReference>
<dbReference type="Pfam" id="PF00571">
    <property type="entry name" value="CBS"/>
    <property type="match status" value="4"/>
</dbReference>
<evidence type="ECO:0000256" key="4">
    <source>
        <dbReference type="SAM" id="Phobius"/>
    </source>
</evidence>
<evidence type="ECO:0000256" key="3">
    <source>
        <dbReference type="SAM" id="MobiDB-lite"/>
    </source>
</evidence>
<keyword evidence="4" id="KW-1133">Transmembrane helix</keyword>
<feature type="transmembrane region" description="Helical" evidence="4">
    <location>
        <begin position="561"/>
        <end position="585"/>
    </location>
</feature>
<dbReference type="Proteomes" id="UP001055439">
    <property type="component" value="Chromosome 9"/>
</dbReference>
<dbReference type="Gene3D" id="3.10.580.10">
    <property type="entry name" value="CBS-domain"/>
    <property type="match status" value="2"/>
</dbReference>
<dbReference type="SMART" id="SM00116">
    <property type="entry name" value="CBS"/>
    <property type="match status" value="4"/>
</dbReference>
<keyword evidence="2" id="KW-0129">CBS domain</keyword>
<proteinExistence type="predicted"/>
<feature type="region of interest" description="Disordered" evidence="3">
    <location>
        <begin position="1"/>
        <end position="24"/>
    </location>
</feature>
<dbReference type="InterPro" id="IPR000644">
    <property type="entry name" value="CBS_dom"/>
</dbReference>
<feature type="region of interest" description="Disordered" evidence="3">
    <location>
        <begin position="425"/>
        <end position="448"/>
    </location>
</feature>
<dbReference type="SMART" id="SM00666">
    <property type="entry name" value="PB1"/>
    <property type="match status" value="1"/>
</dbReference>
<name>A0A9E7IHG8_9LILI</name>
<dbReference type="SUPFAM" id="SSF54631">
    <property type="entry name" value="CBS-domain pair"/>
    <property type="match status" value="2"/>
</dbReference>
<feature type="domain" description="PB1" evidence="6">
    <location>
        <begin position="455"/>
        <end position="540"/>
    </location>
</feature>
<organism evidence="7 8">
    <name type="scientific">Musa troglodytarum</name>
    <name type="common">fe'i banana</name>
    <dbReference type="NCBI Taxonomy" id="320322"/>
    <lineage>
        <taxon>Eukaryota</taxon>
        <taxon>Viridiplantae</taxon>
        <taxon>Streptophyta</taxon>
        <taxon>Embryophyta</taxon>
        <taxon>Tracheophyta</taxon>
        <taxon>Spermatophyta</taxon>
        <taxon>Magnoliopsida</taxon>
        <taxon>Liliopsida</taxon>
        <taxon>Zingiberales</taxon>
        <taxon>Musaceae</taxon>
        <taxon>Musa</taxon>
    </lineage>
</organism>
<feature type="domain" description="CBS" evidence="5">
    <location>
        <begin position="278"/>
        <end position="325"/>
    </location>
</feature>
<gene>
    <name evidence="7" type="ORF">MUK42_23478</name>
</gene>
<sequence>MAGHGGGGSSRRSVSGRKKAPDNGSINAVGRTSITRSPCVSCPFFLAIILLLDSFCLSHWLRLLIIFNSYYYRILIEERNIRGIRLSKSLTLPENSTVHEACCRMAAQRVDAVLLTDSNALLCGILTDKDITTRVVARELKLQETQVSIVMTRNPFFVLSDTLAVEALQKMVQGKFRHLPIVENGEVIGLLDIAKCLYGAIACMEREAEKGKAIAAAVQRMEKHWGSSFSGWWIRYVLRHLLKLFKSGFLGHVYQPSFKRTRSSQQIFNLLMVEPFPRFVTVSPTDSVLTATKKMLELKISSAVVTIENKLQGILTSRDILMRVIAKNFSPELTPVKKVMTPNPECGTLDTPIADALHTMHDRKFLHLPVVDRDGDIVAVVDVIHIAHAAIAAVGSRTGGGIETASSMMQNFLDSALSLQPLYHEDDSQSGRSTQVTADTERSSAFYPPSDLSTSFGFKLEDKQQRMHRFNCQTHSLADLITCILQRVGDDIDRNHLPQILYEDEDHDEVILASDSDLVAAVDHARQSGWKSLRLHLDYPGLGRKKKGHGSRDLECARTDAWAAAYSSVAAGAALIAGIGVMAYLKRSAS</sequence>
<dbReference type="PANTHER" id="PTHR13780">
    <property type="entry name" value="AMP-ACTIVATED PROTEIN KINASE, GAMMA REGULATORY SUBUNIT"/>
    <property type="match status" value="1"/>
</dbReference>
<feature type="domain" description="CBS" evidence="5">
    <location>
        <begin position="88"/>
        <end position="136"/>
    </location>
</feature>
<evidence type="ECO:0000313" key="8">
    <source>
        <dbReference type="Proteomes" id="UP001055439"/>
    </source>
</evidence>
<dbReference type="InterPro" id="IPR050511">
    <property type="entry name" value="AMPK_gamma/SDS23_families"/>
</dbReference>
<dbReference type="InterPro" id="IPR000270">
    <property type="entry name" value="PB1_dom"/>
</dbReference>
<dbReference type="InterPro" id="IPR046342">
    <property type="entry name" value="CBS_dom_sf"/>
</dbReference>
<reference evidence="7" key="1">
    <citation type="submission" date="2022-05" db="EMBL/GenBank/DDBJ databases">
        <title>The Musa troglodytarum L. genome provides insights into the mechanism of non-climacteric behaviour and enrichment of carotenoids.</title>
        <authorList>
            <person name="Wang J."/>
        </authorList>
    </citation>
    <scope>NUCLEOTIDE SEQUENCE</scope>
    <source>
        <tissue evidence="7">Leaf</tissue>
    </source>
</reference>
<keyword evidence="4" id="KW-0812">Transmembrane</keyword>
<keyword evidence="1" id="KW-0677">Repeat</keyword>
<keyword evidence="8" id="KW-1185">Reference proteome</keyword>
<feature type="domain" description="CBS" evidence="5">
    <location>
        <begin position="343"/>
        <end position="391"/>
    </location>
</feature>
<dbReference type="CDD" id="cd17781">
    <property type="entry name" value="CBS_pair_MUG70_1"/>
    <property type="match status" value="1"/>
</dbReference>
<evidence type="ECO:0000256" key="2">
    <source>
        <dbReference type="ARBA" id="ARBA00023122"/>
    </source>
</evidence>
<keyword evidence="4" id="KW-0472">Membrane</keyword>
<protein>
    <submittedName>
        <fullName evidence="7">PB1</fullName>
    </submittedName>
</protein>
<evidence type="ECO:0000259" key="6">
    <source>
        <dbReference type="SMART" id="SM00666"/>
    </source>
</evidence>
<dbReference type="PANTHER" id="PTHR13780:SF48">
    <property type="entry name" value="CBS DOMAIN-CONTAINING PROTEIN CBSCBSPB1"/>
    <property type="match status" value="1"/>
</dbReference>